<evidence type="ECO:0000313" key="1">
    <source>
        <dbReference type="Proteomes" id="UP000504604"/>
    </source>
</evidence>
<dbReference type="Proteomes" id="UP000504604">
    <property type="component" value="Linkage group LG7"/>
</dbReference>
<dbReference type="AlphaFoldDB" id="A0A8M8UX88"/>
<name>A0A8M8UX88_SESIN</name>
<dbReference type="KEGG" id="sind:110012324"/>
<gene>
    <name evidence="2" type="primary">LOC110012324</name>
</gene>
<keyword evidence="1" id="KW-1185">Reference proteome</keyword>
<evidence type="ECO:0000313" key="2">
    <source>
        <dbReference type="RefSeq" id="XP_020551077.1"/>
    </source>
</evidence>
<accession>A0A8M8UX88</accession>
<proteinExistence type="predicted"/>
<reference evidence="2" key="1">
    <citation type="submission" date="2025-08" db="UniProtKB">
        <authorList>
            <consortium name="RefSeq"/>
        </authorList>
    </citation>
    <scope>IDENTIFICATION</scope>
</reference>
<dbReference type="RefSeq" id="XP_020551077.1">
    <property type="nucleotide sequence ID" value="XM_020695418.1"/>
</dbReference>
<sequence>MSQLGNSVILRYVIRGGLTTPSASTPYGPWLKALVPTRNRPNARPPLGVAAHVPHHQIEELGRKKDPAIFVDFANSSWRGMQDLQGGLMAENAGQTLRNIGLWPDVSNKETKA</sequence>
<dbReference type="GeneID" id="110012324"/>
<organism evidence="1 2">
    <name type="scientific">Sesamum indicum</name>
    <name type="common">Oriental sesame</name>
    <name type="synonym">Sesamum orientale</name>
    <dbReference type="NCBI Taxonomy" id="4182"/>
    <lineage>
        <taxon>Eukaryota</taxon>
        <taxon>Viridiplantae</taxon>
        <taxon>Streptophyta</taxon>
        <taxon>Embryophyta</taxon>
        <taxon>Tracheophyta</taxon>
        <taxon>Spermatophyta</taxon>
        <taxon>Magnoliopsida</taxon>
        <taxon>eudicotyledons</taxon>
        <taxon>Gunneridae</taxon>
        <taxon>Pentapetalae</taxon>
        <taxon>asterids</taxon>
        <taxon>lamiids</taxon>
        <taxon>Lamiales</taxon>
        <taxon>Pedaliaceae</taxon>
        <taxon>Sesamum</taxon>
    </lineage>
</organism>
<protein>
    <submittedName>
        <fullName evidence="2">Uncharacterized protein LOC110012324</fullName>
    </submittedName>
</protein>